<name>A0A0L8FJC6_OCTBM</name>
<organism evidence="1">
    <name type="scientific">Octopus bimaculoides</name>
    <name type="common">California two-spotted octopus</name>
    <dbReference type="NCBI Taxonomy" id="37653"/>
    <lineage>
        <taxon>Eukaryota</taxon>
        <taxon>Metazoa</taxon>
        <taxon>Spiralia</taxon>
        <taxon>Lophotrochozoa</taxon>
        <taxon>Mollusca</taxon>
        <taxon>Cephalopoda</taxon>
        <taxon>Coleoidea</taxon>
        <taxon>Octopodiformes</taxon>
        <taxon>Octopoda</taxon>
        <taxon>Incirrata</taxon>
        <taxon>Octopodidae</taxon>
        <taxon>Octopus</taxon>
    </lineage>
</organism>
<accession>A0A0L8FJC6</accession>
<gene>
    <name evidence="1" type="ORF">OCBIM_22017682mg</name>
</gene>
<sequence length="72" mass="8502">MNASPFLLISIKVKMHFRQSKTQRLDSVMKNLIKKTKSGLRYIYVSEEISNSQGELLKEGRYIYIYIYTHIS</sequence>
<evidence type="ECO:0000313" key="1">
    <source>
        <dbReference type="EMBL" id="KOF64166.1"/>
    </source>
</evidence>
<reference evidence="1" key="1">
    <citation type="submission" date="2015-07" db="EMBL/GenBank/DDBJ databases">
        <title>MeaNS - Measles Nucleotide Surveillance Program.</title>
        <authorList>
            <person name="Tran T."/>
            <person name="Druce J."/>
        </authorList>
    </citation>
    <scope>NUCLEOTIDE SEQUENCE</scope>
    <source>
        <strain evidence="1">UCB-OBI-ISO-001</strain>
        <tissue evidence="1">Gonad</tissue>
    </source>
</reference>
<protein>
    <submittedName>
        <fullName evidence="1">Uncharacterized protein</fullName>
    </submittedName>
</protein>
<dbReference type="AlphaFoldDB" id="A0A0L8FJC6"/>
<proteinExistence type="predicted"/>
<dbReference type="EMBL" id="KQ430417">
    <property type="protein sequence ID" value="KOF64166.1"/>
    <property type="molecule type" value="Genomic_DNA"/>
</dbReference>